<keyword evidence="1" id="KW-0863">Zinc-finger</keyword>
<gene>
    <name evidence="4" type="ORF">J7T54_004346</name>
</gene>
<reference evidence="4" key="1">
    <citation type="journal article" date="2021" name="J Fungi (Basel)">
        <title>Genomic and Metabolomic Analyses of the Marine Fungus Emericellopsis cladophorae: Insights into Saltwater Adaptability Mechanisms and Its Biosynthetic Potential.</title>
        <authorList>
            <person name="Goncalves M.F.M."/>
            <person name="Hilario S."/>
            <person name="Van de Peer Y."/>
            <person name="Esteves A.C."/>
            <person name="Alves A."/>
        </authorList>
    </citation>
    <scope>NUCLEOTIDE SEQUENCE</scope>
    <source>
        <strain evidence="4">MUM 19.33</strain>
    </source>
</reference>
<dbReference type="OrthoDB" id="5412288at2759"/>
<feature type="compositionally biased region" description="Low complexity" evidence="2">
    <location>
        <begin position="487"/>
        <end position="509"/>
    </location>
</feature>
<dbReference type="EMBL" id="JAGIXG020000008">
    <property type="protein sequence ID" value="KAI6783319.1"/>
    <property type="molecule type" value="Genomic_DNA"/>
</dbReference>
<evidence type="ECO:0000313" key="5">
    <source>
        <dbReference type="Proteomes" id="UP001055219"/>
    </source>
</evidence>
<dbReference type="RefSeq" id="XP_051364175.1">
    <property type="nucleotide sequence ID" value="XM_051504254.1"/>
</dbReference>
<sequence>MAQKSIDFSNLDDSDIASIESDDLHTHRPNRWTGPASTWRDLTEEERLLWHAYEKVENENLSIHLYNVFALRKRAENPETRDDVTVQLDNGSEAVWTPPKMFTAWPLIRDRLPEEHFVKREDDEDEPYTYRKEETKYPSTDLREELNATILRMARQRFRKRKARWDAVRPSVEDAGDELAQASSDEDDEPLAPADSQQHCEHGQDQDDRDGSNENGDEDQPQTETATPRQRIPPKTYEPIVSLEDHASLLDPISRHIIFQVDKTLSILSASRTIGLGGYDSDSSSSSDTSSTSRRRSSRSRRSPSATSNISTKSPTTSGKRGRPRKVHARKVGETEEEMATRVAREMHRALPPPSCPASADDDDDDDDDDSAFEAWLKTEQKSARQPFKKPPPRLFGLRDWSDVVSSAALAGFSPDVIARTTQRCANLFGEGMVMRSLHEVPADKGDGVASREYRPERIATSGIDSDDDEGGSRDGASTLLQRRVASRQSSFAASDRSSPSRSRSRSASVGTNFYCPLPSCPRAGKGFARRANLRRHMELLHPGAVGDVHMASPGLAGSEVDSEDEVYGAVHVDGFLKPIAPGRGWREQAAAPRERKRGRKGKRGRGRADSSGSDGDISS</sequence>
<feature type="compositionally biased region" description="Basic and acidic residues" evidence="2">
    <location>
        <begin position="331"/>
        <end position="349"/>
    </location>
</feature>
<dbReference type="Pfam" id="PF10680">
    <property type="entry name" value="RRN9"/>
    <property type="match status" value="1"/>
</dbReference>
<comment type="caution">
    <text evidence="4">The sequence shown here is derived from an EMBL/GenBank/DDBJ whole genome shotgun (WGS) entry which is preliminary data.</text>
</comment>
<feature type="compositionally biased region" description="Polar residues" evidence="2">
    <location>
        <begin position="309"/>
        <end position="319"/>
    </location>
</feature>
<dbReference type="InterPro" id="IPR013087">
    <property type="entry name" value="Znf_C2H2_type"/>
</dbReference>
<dbReference type="PROSITE" id="PS50157">
    <property type="entry name" value="ZINC_FINGER_C2H2_2"/>
    <property type="match status" value="1"/>
</dbReference>
<feature type="compositionally biased region" description="Basic and acidic residues" evidence="2">
    <location>
        <begin position="128"/>
        <end position="137"/>
    </location>
</feature>
<feature type="compositionally biased region" description="Basic residues" evidence="2">
    <location>
        <begin position="293"/>
        <end position="302"/>
    </location>
</feature>
<proteinExistence type="predicted"/>
<feature type="compositionally biased region" description="Acidic residues" evidence="2">
    <location>
        <begin position="360"/>
        <end position="370"/>
    </location>
</feature>
<reference evidence="4" key="2">
    <citation type="submission" date="2022-07" db="EMBL/GenBank/DDBJ databases">
        <authorList>
            <person name="Goncalves M.F.M."/>
            <person name="Hilario S."/>
            <person name="Van De Peer Y."/>
            <person name="Esteves A.C."/>
            <person name="Alves A."/>
        </authorList>
    </citation>
    <scope>NUCLEOTIDE SEQUENCE</scope>
    <source>
        <strain evidence="4">MUM 19.33</strain>
    </source>
</reference>
<dbReference type="GO" id="GO:0008270">
    <property type="term" value="F:zinc ion binding"/>
    <property type="evidence" value="ECO:0007669"/>
    <property type="project" value="UniProtKB-KW"/>
</dbReference>
<feature type="compositionally biased region" description="Low complexity" evidence="2">
    <location>
        <begin position="610"/>
        <end position="620"/>
    </location>
</feature>
<dbReference type="Proteomes" id="UP001055219">
    <property type="component" value="Unassembled WGS sequence"/>
</dbReference>
<evidence type="ECO:0000259" key="3">
    <source>
        <dbReference type="PROSITE" id="PS50157"/>
    </source>
</evidence>
<accession>A0A9Q0BGG5</accession>
<keyword evidence="5" id="KW-1185">Reference proteome</keyword>
<dbReference type="GeneID" id="75830834"/>
<organism evidence="4 5">
    <name type="scientific">Emericellopsis cladophorae</name>
    <dbReference type="NCBI Taxonomy" id="2686198"/>
    <lineage>
        <taxon>Eukaryota</taxon>
        <taxon>Fungi</taxon>
        <taxon>Dikarya</taxon>
        <taxon>Ascomycota</taxon>
        <taxon>Pezizomycotina</taxon>
        <taxon>Sordariomycetes</taxon>
        <taxon>Hypocreomycetidae</taxon>
        <taxon>Hypocreales</taxon>
        <taxon>Bionectriaceae</taxon>
        <taxon>Emericellopsis</taxon>
    </lineage>
</organism>
<feature type="compositionally biased region" description="Basic residues" evidence="2">
    <location>
        <begin position="595"/>
        <end position="606"/>
    </location>
</feature>
<keyword evidence="1" id="KW-0862">Zinc</keyword>
<feature type="compositionally biased region" description="Basic and acidic residues" evidence="2">
    <location>
        <begin position="198"/>
        <end position="212"/>
    </location>
</feature>
<feature type="domain" description="C2H2-type" evidence="3">
    <location>
        <begin position="519"/>
        <end position="547"/>
    </location>
</feature>
<feature type="region of interest" description="Disordered" evidence="2">
    <location>
        <begin position="579"/>
        <end position="620"/>
    </location>
</feature>
<feature type="region of interest" description="Disordered" evidence="2">
    <location>
        <begin position="163"/>
        <end position="235"/>
    </location>
</feature>
<evidence type="ECO:0000256" key="2">
    <source>
        <dbReference type="SAM" id="MobiDB-lite"/>
    </source>
</evidence>
<feature type="region of interest" description="Disordered" evidence="2">
    <location>
        <begin position="118"/>
        <end position="137"/>
    </location>
</feature>
<feature type="compositionally biased region" description="Basic residues" evidence="2">
    <location>
        <begin position="320"/>
        <end position="330"/>
    </location>
</feature>
<feature type="compositionally biased region" description="Low complexity" evidence="2">
    <location>
        <begin position="280"/>
        <end position="292"/>
    </location>
</feature>
<feature type="region of interest" description="Disordered" evidence="2">
    <location>
        <begin position="444"/>
        <end position="512"/>
    </location>
</feature>
<evidence type="ECO:0000256" key="1">
    <source>
        <dbReference type="PROSITE-ProRule" id="PRU00042"/>
    </source>
</evidence>
<feature type="region of interest" description="Disordered" evidence="2">
    <location>
        <begin position="274"/>
        <end position="370"/>
    </location>
</feature>
<protein>
    <recommendedName>
        <fullName evidence="3">C2H2-type domain-containing protein</fullName>
    </recommendedName>
</protein>
<feature type="compositionally biased region" description="Basic and acidic residues" evidence="2">
    <location>
        <begin position="444"/>
        <end position="458"/>
    </location>
</feature>
<dbReference type="AlphaFoldDB" id="A0A9Q0BGG5"/>
<evidence type="ECO:0000313" key="4">
    <source>
        <dbReference type="EMBL" id="KAI6783319.1"/>
    </source>
</evidence>
<name>A0A9Q0BGG5_9HYPO</name>
<dbReference type="InterPro" id="IPR019622">
    <property type="entry name" value="Rrn9_dom"/>
</dbReference>
<keyword evidence="1" id="KW-0479">Metal-binding</keyword>